<organism evidence="1 2">
    <name type="scientific">Smallanthus sonchifolius</name>
    <dbReference type="NCBI Taxonomy" id="185202"/>
    <lineage>
        <taxon>Eukaryota</taxon>
        <taxon>Viridiplantae</taxon>
        <taxon>Streptophyta</taxon>
        <taxon>Embryophyta</taxon>
        <taxon>Tracheophyta</taxon>
        <taxon>Spermatophyta</taxon>
        <taxon>Magnoliopsida</taxon>
        <taxon>eudicotyledons</taxon>
        <taxon>Gunneridae</taxon>
        <taxon>Pentapetalae</taxon>
        <taxon>asterids</taxon>
        <taxon>campanulids</taxon>
        <taxon>Asterales</taxon>
        <taxon>Asteraceae</taxon>
        <taxon>Asteroideae</taxon>
        <taxon>Heliantheae alliance</taxon>
        <taxon>Millerieae</taxon>
        <taxon>Smallanthus</taxon>
    </lineage>
</organism>
<gene>
    <name evidence="1" type="ORF">L1987_22973</name>
</gene>
<protein>
    <submittedName>
        <fullName evidence="1">Uncharacterized protein</fullName>
    </submittedName>
</protein>
<dbReference type="Proteomes" id="UP001056120">
    <property type="component" value="Linkage Group LG08"/>
</dbReference>
<dbReference type="EMBL" id="CM042025">
    <property type="protein sequence ID" value="KAI3807053.1"/>
    <property type="molecule type" value="Genomic_DNA"/>
</dbReference>
<comment type="caution">
    <text evidence="1">The sequence shown here is derived from an EMBL/GenBank/DDBJ whole genome shotgun (WGS) entry which is preliminary data.</text>
</comment>
<reference evidence="1 2" key="2">
    <citation type="journal article" date="2022" name="Mol. Ecol. Resour.">
        <title>The genomes of chicory, endive, great burdock and yacon provide insights into Asteraceae paleo-polyploidization history and plant inulin production.</title>
        <authorList>
            <person name="Fan W."/>
            <person name="Wang S."/>
            <person name="Wang H."/>
            <person name="Wang A."/>
            <person name="Jiang F."/>
            <person name="Liu H."/>
            <person name="Zhao H."/>
            <person name="Xu D."/>
            <person name="Zhang Y."/>
        </authorList>
    </citation>
    <scope>NUCLEOTIDE SEQUENCE [LARGE SCALE GENOMIC DNA]</scope>
    <source>
        <strain evidence="2">cv. Yunnan</strain>
        <tissue evidence="1">Leaves</tissue>
    </source>
</reference>
<accession>A0ACB9IFL9</accession>
<evidence type="ECO:0000313" key="2">
    <source>
        <dbReference type="Proteomes" id="UP001056120"/>
    </source>
</evidence>
<sequence>MLIGQSITVDHDGLGFGSVHGLATVVRMVDFPALKNIKVILKELAFKEEKIQYIEGLDLLITFSDHDTAAKFIKEGSVFKVNSKVMDDDDGVDLGSQPPVNDFSGEADMETNEGFDQDTFETVGNSNDGNDNLDINGINEEEIILEVNDEEFIPAVDFPFEQNNEVHAEENVPEEVIPEDVAGPQLNTHVNKRKKFKKEELGRPSVGYTSSQESLKVTKRSKNDEDLFGIDKLLGLSDSQLDQVGDEPVHRDGPIGREAFDLNSQPTVPEQLPAEPNGPIGPVQESDEVNNNLIEQLRCHEVDQTVILGAKLGADLSSCEKMICDVVIQEGLQSGKP</sequence>
<evidence type="ECO:0000313" key="1">
    <source>
        <dbReference type="EMBL" id="KAI3807053.1"/>
    </source>
</evidence>
<proteinExistence type="predicted"/>
<keyword evidence="2" id="KW-1185">Reference proteome</keyword>
<reference evidence="2" key="1">
    <citation type="journal article" date="2022" name="Mol. Ecol. Resour.">
        <title>The genomes of chicory, endive, great burdock and yacon provide insights into Asteraceae palaeo-polyploidization history and plant inulin production.</title>
        <authorList>
            <person name="Fan W."/>
            <person name="Wang S."/>
            <person name="Wang H."/>
            <person name="Wang A."/>
            <person name="Jiang F."/>
            <person name="Liu H."/>
            <person name="Zhao H."/>
            <person name="Xu D."/>
            <person name="Zhang Y."/>
        </authorList>
    </citation>
    <scope>NUCLEOTIDE SEQUENCE [LARGE SCALE GENOMIC DNA]</scope>
    <source>
        <strain evidence="2">cv. Yunnan</strain>
    </source>
</reference>
<name>A0ACB9IFL9_9ASTR</name>